<gene>
    <name evidence="3" type="primary">LOC115974496</name>
</gene>
<dbReference type="AlphaFoldDB" id="A0A7N2KSP4"/>
<keyword evidence="4" id="KW-1185">Reference proteome</keyword>
<evidence type="ECO:0000313" key="4">
    <source>
        <dbReference type="Proteomes" id="UP000594261"/>
    </source>
</evidence>
<dbReference type="GeneID" id="115974496"/>
<dbReference type="Proteomes" id="UP000594261">
    <property type="component" value="Chromosome 2"/>
</dbReference>
<dbReference type="OMA" id="KMQHERW"/>
<keyword evidence="1" id="KW-0175">Coiled coil</keyword>
<evidence type="ECO:0000256" key="2">
    <source>
        <dbReference type="SAM" id="MobiDB-lite"/>
    </source>
</evidence>
<protein>
    <submittedName>
        <fullName evidence="3">Uncharacterized protein</fullName>
    </submittedName>
</protein>
<reference evidence="3" key="2">
    <citation type="submission" date="2021-01" db="UniProtKB">
        <authorList>
            <consortium name="EnsemblPlants"/>
        </authorList>
    </citation>
    <scope>IDENTIFICATION</scope>
</reference>
<dbReference type="Gramene" id="QL02p011634:mrna">
    <property type="protein sequence ID" value="QL02p011634:mrna"/>
    <property type="gene ID" value="QL02p011634"/>
</dbReference>
<feature type="region of interest" description="Disordered" evidence="2">
    <location>
        <begin position="279"/>
        <end position="328"/>
    </location>
</feature>
<evidence type="ECO:0000313" key="3">
    <source>
        <dbReference type="EnsemblPlants" id="QL02p011634:mrna"/>
    </source>
</evidence>
<dbReference type="EnsemblPlants" id="QL02p011634:mrna">
    <property type="protein sequence ID" value="QL02p011634:mrna"/>
    <property type="gene ID" value="QL02p011634"/>
</dbReference>
<organism evidence="3 4">
    <name type="scientific">Quercus lobata</name>
    <name type="common">Valley oak</name>
    <dbReference type="NCBI Taxonomy" id="97700"/>
    <lineage>
        <taxon>Eukaryota</taxon>
        <taxon>Viridiplantae</taxon>
        <taxon>Streptophyta</taxon>
        <taxon>Embryophyta</taxon>
        <taxon>Tracheophyta</taxon>
        <taxon>Spermatophyta</taxon>
        <taxon>Magnoliopsida</taxon>
        <taxon>eudicotyledons</taxon>
        <taxon>Gunneridae</taxon>
        <taxon>Pentapetalae</taxon>
        <taxon>rosids</taxon>
        <taxon>fabids</taxon>
        <taxon>Fagales</taxon>
        <taxon>Fagaceae</taxon>
        <taxon>Quercus</taxon>
    </lineage>
</organism>
<evidence type="ECO:0000256" key="1">
    <source>
        <dbReference type="SAM" id="Coils"/>
    </source>
</evidence>
<name>A0A7N2KSP4_QUELO</name>
<proteinExistence type="predicted"/>
<dbReference type="KEGG" id="qlo:115974496"/>
<dbReference type="RefSeq" id="XP_030950749.1">
    <property type="nucleotide sequence ID" value="XM_031094889.1"/>
</dbReference>
<dbReference type="PANTHER" id="PTHR35992:SF1">
    <property type="entry name" value="CYTOMATRIX PROTEIN-LIKE PROTEIN"/>
    <property type="match status" value="1"/>
</dbReference>
<accession>A0A7N2KSP4</accession>
<dbReference type="PANTHER" id="PTHR35992">
    <property type="entry name" value="CYTOMATRIX PROTEIN-LIKE PROTEIN"/>
    <property type="match status" value="1"/>
</dbReference>
<dbReference type="FunCoup" id="A0A7N2KSP4">
    <property type="interactions" value="515"/>
</dbReference>
<feature type="coiled-coil region" evidence="1">
    <location>
        <begin position="195"/>
        <end position="264"/>
    </location>
</feature>
<feature type="compositionally biased region" description="Basic and acidic residues" evidence="2">
    <location>
        <begin position="284"/>
        <end position="303"/>
    </location>
</feature>
<dbReference type="InParanoid" id="A0A7N2KSP4"/>
<dbReference type="OrthoDB" id="1921280at2759"/>
<reference evidence="4" key="1">
    <citation type="journal article" date="2016" name="G3 (Bethesda)">
        <title>First Draft Assembly and Annotation of the Genome of a California Endemic Oak Quercus lobata Nee (Fagaceae).</title>
        <authorList>
            <person name="Sork V.L."/>
            <person name="Fitz-Gibbon S.T."/>
            <person name="Puiu D."/>
            <person name="Crepeau M."/>
            <person name="Gugger P.F."/>
            <person name="Sherman R."/>
            <person name="Stevens K."/>
            <person name="Langley C.H."/>
            <person name="Pellegrini M."/>
            <person name="Salzberg S.L."/>
        </authorList>
    </citation>
    <scope>NUCLEOTIDE SEQUENCE [LARGE SCALE GENOMIC DNA]</scope>
    <source>
        <strain evidence="4">cv. SW786</strain>
    </source>
</reference>
<sequence length="363" mass="41273">MVTKELSEISSDRQKWDKIFNGLVRMLKTQQTQLVTLVNDRKFLEDRIKMQHERWVSDISLYEDHIFQLKGNLVMQEKTHSLEILKSNLVMSLKHREAFLEKLISEDADSELEDFKALLDYVSLKSPKDLSLGKGSDMPGGERHSKKLEAEVRRLKHEYEKLASEKSSEISALLAEKNFVWNQYKILENDYTSKLKSEHSEVEQANEKAKKLLASMEQLQSLNDEKDETIARLKDKVKLMEADSSKLNEENSRLSKELELLKKSGTAPVTPVLNRCPAGARPSCLRDKNSSRDRSNVIVKKESSAVQAPGSAKDTEKGSSRGLKRKGVYSAPISELPKLFSSNFKVPKLKTSANENIPPFPQL</sequence>